<dbReference type="RefSeq" id="WP_106457342.1">
    <property type="nucleotide sequence ID" value="NZ_PXOH01000013.1"/>
</dbReference>
<gene>
    <name evidence="1" type="ORF">C7H19_13170</name>
</gene>
<reference evidence="1 2" key="1">
    <citation type="submission" date="2018-03" db="EMBL/GenBank/DDBJ databases">
        <title>The ancient ancestry and fast evolution of plastids.</title>
        <authorList>
            <person name="Moore K.R."/>
            <person name="Magnabosco C."/>
            <person name="Momper L."/>
            <person name="Gold D.A."/>
            <person name="Bosak T."/>
            <person name="Fournier G.P."/>
        </authorList>
    </citation>
    <scope>NUCLEOTIDE SEQUENCE [LARGE SCALE GENOMIC DNA]</scope>
    <source>
        <strain evidence="1 2">CCALA 016</strain>
    </source>
</reference>
<dbReference type="Proteomes" id="UP000239001">
    <property type="component" value="Unassembled WGS sequence"/>
</dbReference>
<accession>A0A2T1LWU0</accession>
<sequence length="66" mass="7466">MLNTVLAIVKDGKIELPESVLLPDGTKVLITLLQSDQESTFWQSVSESSLKEIWDNSEDDIYEQLL</sequence>
<name>A0A2T1LWU0_9CHRO</name>
<protein>
    <submittedName>
        <fullName evidence="1">Uncharacterized protein</fullName>
    </submittedName>
</protein>
<evidence type="ECO:0000313" key="1">
    <source>
        <dbReference type="EMBL" id="PSF36626.1"/>
    </source>
</evidence>
<keyword evidence="2" id="KW-1185">Reference proteome</keyword>
<dbReference type="OrthoDB" id="488931at2"/>
<dbReference type="AlphaFoldDB" id="A0A2T1LWU0"/>
<proteinExistence type="predicted"/>
<organism evidence="1 2">
    <name type="scientific">Aphanothece hegewaldii CCALA 016</name>
    <dbReference type="NCBI Taxonomy" id="2107694"/>
    <lineage>
        <taxon>Bacteria</taxon>
        <taxon>Bacillati</taxon>
        <taxon>Cyanobacteriota</taxon>
        <taxon>Cyanophyceae</taxon>
        <taxon>Oscillatoriophycideae</taxon>
        <taxon>Chroococcales</taxon>
        <taxon>Aphanothecaceae</taxon>
        <taxon>Aphanothece</taxon>
    </lineage>
</organism>
<dbReference type="SUPFAM" id="SSF141694">
    <property type="entry name" value="AF2212/PG0164-like"/>
    <property type="match status" value="1"/>
</dbReference>
<reference evidence="1 2" key="2">
    <citation type="submission" date="2018-03" db="EMBL/GenBank/DDBJ databases">
        <authorList>
            <person name="Keele B.F."/>
        </authorList>
    </citation>
    <scope>NUCLEOTIDE SEQUENCE [LARGE SCALE GENOMIC DNA]</scope>
    <source>
        <strain evidence="1 2">CCALA 016</strain>
    </source>
</reference>
<evidence type="ECO:0000313" key="2">
    <source>
        <dbReference type="Proteomes" id="UP000239001"/>
    </source>
</evidence>
<dbReference type="EMBL" id="PXOH01000013">
    <property type="protein sequence ID" value="PSF36626.1"/>
    <property type="molecule type" value="Genomic_DNA"/>
</dbReference>
<comment type="caution">
    <text evidence="1">The sequence shown here is derived from an EMBL/GenBank/DDBJ whole genome shotgun (WGS) entry which is preliminary data.</text>
</comment>